<comment type="caution">
    <text evidence="2">The sequence shown here is derived from an EMBL/GenBank/DDBJ whole genome shotgun (WGS) entry which is preliminary data.</text>
</comment>
<dbReference type="AlphaFoldDB" id="A0A1F6DCM2"/>
<keyword evidence="1" id="KW-0812">Transmembrane</keyword>
<reference evidence="2 3" key="1">
    <citation type="journal article" date="2016" name="Nat. Commun.">
        <title>Thousands of microbial genomes shed light on interconnected biogeochemical processes in an aquifer system.</title>
        <authorList>
            <person name="Anantharaman K."/>
            <person name="Brown C.T."/>
            <person name="Hug L.A."/>
            <person name="Sharon I."/>
            <person name="Castelle C.J."/>
            <person name="Probst A.J."/>
            <person name="Thomas B.C."/>
            <person name="Singh A."/>
            <person name="Wilkins M.J."/>
            <person name="Karaoz U."/>
            <person name="Brodie E.L."/>
            <person name="Williams K.H."/>
            <person name="Hubbard S.S."/>
            <person name="Banfield J.F."/>
        </authorList>
    </citation>
    <scope>NUCLEOTIDE SEQUENCE [LARGE SCALE GENOMIC DNA]</scope>
</reference>
<evidence type="ECO:0008006" key="4">
    <source>
        <dbReference type="Google" id="ProtNLM"/>
    </source>
</evidence>
<dbReference type="STRING" id="1798492.A3C89_01805"/>
<accession>A0A1F6DCM2</accession>
<gene>
    <name evidence="2" type="ORF">A3C89_01805</name>
</gene>
<keyword evidence="1" id="KW-0472">Membrane</keyword>
<protein>
    <recommendedName>
        <fullName evidence="4">Cache domain-containing protein</fullName>
    </recommendedName>
</protein>
<feature type="transmembrane region" description="Helical" evidence="1">
    <location>
        <begin position="6"/>
        <end position="24"/>
    </location>
</feature>
<evidence type="ECO:0000313" key="2">
    <source>
        <dbReference type="EMBL" id="OGG59121.1"/>
    </source>
</evidence>
<dbReference type="EMBL" id="MFLF01000020">
    <property type="protein sequence ID" value="OGG59121.1"/>
    <property type="molecule type" value="Genomic_DNA"/>
</dbReference>
<name>A0A1F6DCM2_9BACT</name>
<evidence type="ECO:0000313" key="3">
    <source>
        <dbReference type="Proteomes" id="UP000178794"/>
    </source>
</evidence>
<dbReference type="Proteomes" id="UP000178794">
    <property type="component" value="Unassembled WGS sequence"/>
</dbReference>
<evidence type="ECO:0000256" key="1">
    <source>
        <dbReference type="SAM" id="Phobius"/>
    </source>
</evidence>
<organism evidence="2 3">
    <name type="scientific">Candidatus Kaiserbacteria bacterium RIFCSPHIGHO2_02_FULL_50_50</name>
    <dbReference type="NCBI Taxonomy" id="1798492"/>
    <lineage>
        <taxon>Bacteria</taxon>
        <taxon>Candidatus Kaiseribacteriota</taxon>
    </lineage>
</organism>
<sequence>MRILYAMLAVLMVAVFAITSMWYVGFQAEREVARAVVQGDEKLASYIERISKAAWFITATFGEEAQSTAFQEVCATGNEPSTDVKYDYTEYLRTVLRTYPYVREYIFTYTASGRTYTLSLGPQSEISEEMFPTKTAAFRTRELVASLLRGNEISMERIETYRDGSLVIPYTMAFRTEEGVVAGSMTTLIALQEFFRDFEDAPPKNLFVVDSEGHYLWHTNTEKRGELAAGKDSSFFSDYPEAYPDILAGRGERRVKDGNRYIQVRPIYVAFEVVVNCVSRKLNTQHVSPQHYVWFIGYEE</sequence>
<keyword evidence="1" id="KW-1133">Transmembrane helix</keyword>
<proteinExistence type="predicted"/>